<keyword evidence="1" id="KW-0812">Transmembrane</keyword>
<keyword evidence="3" id="KW-1185">Reference proteome</keyword>
<evidence type="ECO:0000313" key="2">
    <source>
        <dbReference type="EMBL" id="KAA8678401.1"/>
    </source>
</evidence>
<dbReference type="Proteomes" id="UP000322521">
    <property type="component" value="Unassembled WGS sequence"/>
</dbReference>
<dbReference type="Pfam" id="PF20358">
    <property type="entry name" value="DUF6653"/>
    <property type="match status" value="1"/>
</dbReference>
<feature type="transmembrane region" description="Helical" evidence="1">
    <location>
        <begin position="125"/>
        <end position="143"/>
    </location>
</feature>
<name>A0A5M9P3F1_9VIBR</name>
<dbReference type="OrthoDB" id="1442233at2"/>
<feature type="transmembrane region" description="Helical" evidence="1">
    <location>
        <begin position="44"/>
        <end position="61"/>
    </location>
</feature>
<dbReference type="AlphaFoldDB" id="A0A5M9P3F1"/>
<organism evidence="2 3">
    <name type="scientific">Vibrio gigantis</name>
    <dbReference type="NCBI Taxonomy" id="296199"/>
    <lineage>
        <taxon>Bacteria</taxon>
        <taxon>Pseudomonadati</taxon>
        <taxon>Pseudomonadota</taxon>
        <taxon>Gammaproteobacteria</taxon>
        <taxon>Vibrionales</taxon>
        <taxon>Vibrionaceae</taxon>
        <taxon>Vibrio</taxon>
    </lineage>
</organism>
<evidence type="ECO:0000313" key="3">
    <source>
        <dbReference type="Proteomes" id="UP000322521"/>
    </source>
</evidence>
<keyword evidence="1" id="KW-1133">Transmembrane helix</keyword>
<dbReference type="InterPro" id="IPR046595">
    <property type="entry name" value="DUF6653"/>
</dbReference>
<gene>
    <name evidence="2" type="ORF">F4W18_06570</name>
</gene>
<evidence type="ECO:0000256" key="1">
    <source>
        <dbReference type="SAM" id="Phobius"/>
    </source>
</evidence>
<sequence length="165" mass="19511">MKFFEKMMVMSEDSWARHSNPLSVYTRVPCLSLLSLAIWSREYIGFYSIFLIGFALFWIWFNPRAFGVPKSTRNWASKAVFGERIYLDKSLLDIPQHHLKAVRVISTSMAPGLPILFYGLYLNDLWLIAFGNFWILVLKLWFLDRMVWLFDSMKASNAQFKAWEY</sequence>
<dbReference type="RefSeq" id="WP_086715640.1">
    <property type="nucleotide sequence ID" value="NZ_AP025492.1"/>
</dbReference>
<dbReference type="EMBL" id="VXJS01000003">
    <property type="protein sequence ID" value="KAA8678401.1"/>
    <property type="molecule type" value="Genomic_DNA"/>
</dbReference>
<comment type="caution">
    <text evidence="2">The sequence shown here is derived from an EMBL/GenBank/DDBJ whole genome shotgun (WGS) entry which is preliminary data.</text>
</comment>
<accession>A0A5M9P3F1</accession>
<protein>
    <submittedName>
        <fullName evidence="2">Uncharacterized protein</fullName>
    </submittedName>
</protein>
<proteinExistence type="predicted"/>
<reference evidence="2 3" key="1">
    <citation type="submission" date="2019-09" db="EMBL/GenBank/DDBJ databases">
        <title>Draft genome sequence of various Type strains from the CCUG.</title>
        <authorList>
            <person name="Pineiro-Iglesias B."/>
            <person name="Tunovic T."/>
            <person name="Unosson C."/>
            <person name="Inganas E."/>
            <person name="Ohlen M."/>
            <person name="Cardew S."/>
            <person name="Jensie-Markopoulos S."/>
            <person name="Salva-Serra F."/>
            <person name="Jaen-Luchoro D."/>
            <person name="Karlsson R."/>
            <person name="Svensson-Stadler L."/>
            <person name="Chun J."/>
            <person name="Moore E."/>
        </authorList>
    </citation>
    <scope>NUCLEOTIDE SEQUENCE [LARGE SCALE GENOMIC DNA]</scope>
    <source>
        <strain evidence="2 3">CCUG 56969T</strain>
    </source>
</reference>
<keyword evidence="1" id="KW-0472">Membrane</keyword>